<proteinExistence type="predicted"/>
<dbReference type="Proteomes" id="UP001216674">
    <property type="component" value="Unassembled WGS sequence"/>
</dbReference>
<reference evidence="3 4" key="1">
    <citation type="submission" date="2023-03" db="EMBL/GenBank/DDBJ databases">
        <title>Draft assemblies of triclosan tolerant bacteria isolated from returned activated sludge.</title>
        <authorList>
            <person name="Van Hamelsveld S."/>
        </authorList>
    </citation>
    <scope>NUCLEOTIDE SEQUENCE [LARGE SCALE GENOMIC DNA]</scope>
    <source>
        <strain evidence="3 4">GW210010_S58</strain>
    </source>
</reference>
<keyword evidence="2" id="KW-0732">Signal</keyword>
<protein>
    <submittedName>
        <fullName evidence="3">Major capsid protein</fullName>
    </submittedName>
</protein>
<keyword evidence="4" id="KW-1185">Reference proteome</keyword>
<keyword evidence="1" id="KW-0472">Membrane</keyword>
<dbReference type="InterPro" id="IPR008020">
    <property type="entry name" value="G8P"/>
</dbReference>
<sequence>MKLVRKLGYAVPLMAAGAANAAIDPAVSTALSTGATDAATVGAGVILIVLAVKAVKWLRSAL</sequence>
<gene>
    <name evidence="3" type="ORF">P3W85_02450</name>
</gene>
<evidence type="ECO:0000256" key="1">
    <source>
        <dbReference type="SAM" id="Phobius"/>
    </source>
</evidence>
<accession>A0ABT6AJ75</accession>
<keyword evidence="1" id="KW-1133">Transmembrane helix</keyword>
<dbReference type="RefSeq" id="WP_276263594.1">
    <property type="nucleotide sequence ID" value="NZ_JARJLM010000036.1"/>
</dbReference>
<comment type="caution">
    <text evidence="3">The sequence shown here is derived from an EMBL/GenBank/DDBJ whole genome shotgun (WGS) entry which is preliminary data.</text>
</comment>
<dbReference type="EMBL" id="JARJLM010000036">
    <property type="protein sequence ID" value="MDF3831821.1"/>
    <property type="molecule type" value="Genomic_DNA"/>
</dbReference>
<organism evidence="3 4">
    <name type="scientific">Cupriavidus basilensis</name>
    <dbReference type="NCBI Taxonomy" id="68895"/>
    <lineage>
        <taxon>Bacteria</taxon>
        <taxon>Pseudomonadati</taxon>
        <taxon>Pseudomonadota</taxon>
        <taxon>Betaproteobacteria</taxon>
        <taxon>Burkholderiales</taxon>
        <taxon>Burkholderiaceae</taxon>
        <taxon>Cupriavidus</taxon>
    </lineage>
</organism>
<feature type="chain" id="PRO_5047452356" evidence="2">
    <location>
        <begin position="22"/>
        <end position="62"/>
    </location>
</feature>
<feature type="transmembrane region" description="Helical" evidence="1">
    <location>
        <begin position="31"/>
        <end position="52"/>
    </location>
</feature>
<name>A0ABT6AJ75_9BURK</name>
<evidence type="ECO:0000256" key="2">
    <source>
        <dbReference type="SAM" id="SignalP"/>
    </source>
</evidence>
<evidence type="ECO:0000313" key="3">
    <source>
        <dbReference type="EMBL" id="MDF3831821.1"/>
    </source>
</evidence>
<evidence type="ECO:0000313" key="4">
    <source>
        <dbReference type="Proteomes" id="UP001216674"/>
    </source>
</evidence>
<dbReference type="Pfam" id="PF05356">
    <property type="entry name" value="Phage_Coat_B"/>
    <property type="match status" value="1"/>
</dbReference>
<feature type="signal peptide" evidence="2">
    <location>
        <begin position="1"/>
        <end position="21"/>
    </location>
</feature>
<keyword evidence="1" id="KW-0812">Transmembrane</keyword>